<dbReference type="VEuPathDB" id="ToxoDB:TGDOM2_399120"/>
<dbReference type="AlphaFoldDB" id="A0A086KAT4"/>
<sequence length="234" mass="25819">MPAEKTSIRDPRRSATKRRRNITTSLTMTPKARRRRTNRLRGTKEAMSGDTEAMVRVRTRSLAPPPARSVVGVAVVAEGRGTSTRVQMVPKVRRRRRRRLTVAQSPMSGDMGTMGRVNIREKVRGKDPGVPGDGAEGRAVTGAMSIQQKVMGRKLGAPQIVRDTGMSLRKPWPMQTQEACTAMGAEKTSILGENTKMLTKRKKLETMQVKIEASKVIRPVALLTDPVPLTRVSL</sequence>
<reference evidence="2 3" key="1">
    <citation type="submission" date="2014-02" db="EMBL/GenBank/DDBJ databases">
        <authorList>
            <person name="Sibley D."/>
            <person name="Venepally P."/>
            <person name="Karamycheva S."/>
            <person name="Hadjithomas M."/>
            <person name="Khan A."/>
            <person name="Brunk B."/>
            <person name="Roos D."/>
            <person name="Caler E."/>
            <person name="Lorenzi H."/>
        </authorList>
    </citation>
    <scope>NUCLEOTIDE SEQUENCE [LARGE SCALE GENOMIC DNA]</scope>
    <source>
        <strain evidence="2 3">GAB2-2007-GAL-DOM2</strain>
    </source>
</reference>
<protein>
    <submittedName>
        <fullName evidence="2">Uncharacterized protein</fullName>
    </submittedName>
</protein>
<dbReference type="Proteomes" id="UP000028837">
    <property type="component" value="Unassembled WGS sequence"/>
</dbReference>
<gene>
    <name evidence="2" type="ORF">TGDOM2_399120</name>
</gene>
<evidence type="ECO:0000313" key="2">
    <source>
        <dbReference type="EMBL" id="KFG41502.1"/>
    </source>
</evidence>
<evidence type="ECO:0000313" key="3">
    <source>
        <dbReference type="Proteomes" id="UP000028837"/>
    </source>
</evidence>
<accession>A0A086KAT4</accession>
<dbReference type="EMBL" id="AHZU02000687">
    <property type="protein sequence ID" value="KFG41502.1"/>
    <property type="molecule type" value="Genomic_DNA"/>
</dbReference>
<feature type="region of interest" description="Disordered" evidence="1">
    <location>
        <begin position="1"/>
        <end position="52"/>
    </location>
</feature>
<feature type="compositionally biased region" description="Basic residues" evidence="1">
    <location>
        <begin position="31"/>
        <end position="41"/>
    </location>
</feature>
<organism evidence="2 3">
    <name type="scientific">Toxoplasma gondii GAB2-2007-GAL-DOM2</name>
    <dbReference type="NCBI Taxonomy" id="1130820"/>
    <lineage>
        <taxon>Eukaryota</taxon>
        <taxon>Sar</taxon>
        <taxon>Alveolata</taxon>
        <taxon>Apicomplexa</taxon>
        <taxon>Conoidasida</taxon>
        <taxon>Coccidia</taxon>
        <taxon>Eucoccidiorida</taxon>
        <taxon>Eimeriorina</taxon>
        <taxon>Sarcocystidae</taxon>
        <taxon>Toxoplasma</taxon>
    </lineage>
</organism>
<proteinExistence type="predicted"/>
<name>A0A086KAT4_TOXGO</name>
<comment type="caution">
    <text evidence="2">The sequence shown here is derived from an EMBL/GenBank/DDBJ whole genome shotgun (WGS) entry which is preliminary data.</text>
</comment>
<evidence type="ECO:0000256" key="1">
    <source>
        <dbReference type="SAM" id="MobiDB-lite"/>
    </source>
</evidence>
<feature type="compositionally biased region" description="Basic and acidic residues" evidence="1">
    <location>
        <begin position="1"/>
        <end position="13"/>
    </location>
</feature>